<comment type="subunit">
    <text evidence="9">Forms a complex with SecF. Part of the essential Sec protein translocation apparatus which comprises SecA, SecYEG and auxiliary proteins SecDF. Other proteins may also be involved.</text>
</comment>
<dbReference type="InterPro" id="IPR005791">
    <property type="entry name" value="SecD"/>
</dbReference>
<comment type="subcellular location">
    <subcellularLocation>
        <location evidence="1 9">Cell membrane</location>
        <topology evidence="1 9">Multi-pass membrane protein</topology>
    </subcellularLocation>
</comment>
<keyword evidence="10" id="KW-0413">Isomerase</keyword>
<dbReference type="FunFam" id="1.20.1640.10:FF:000004">
    <property type="entry name" value="Protein translocase subunit SecD"/>
    <property type="match status" value="1"/>
</dbReference>
<keyword evidence="5 9" id="KW-0653">Protein transport</keyword>
<dbReference type="GO" id="GO:0043952">
    <property type="term" value="P:protein transport by the Sec complex"/>
    <property type="evidence" value="ECO:0007669"/>
    <property type="project" value="UniProtKB-UniRule"/>
</dbReference>
<evidence type="ECO:0000256" key="2">
    <source>
        <dbReference type="ARBA" id="ARBA00022448"/>
    </source>
</evidence>
<dbReference type="AlphaFoldDB" id="A0A1F6FZD7"/>
<dbReference type="SUPFAM" id="SSF54534">
    <property type="entry name" value="FKBP-like"/>
    <property type="match status" value="1"/>
</dbReference>
<keyword evidence="2 9" id="KW-0813">Transport</keyword>
<dbReference type="GO" id="GO:0065002">
    <property type="term" value="P:intracellular protein transmembrane transport"/>
    <property type="evidence" value="ECO:0007669"/>
    <property type="project" value="UniProtKB-UniRule"/>
</dbReference>
<evidence type="ECO:0000313" key="13">
    <source>
        <dbReference type="Proteomes" id="UP000177998"/>
    </source>
</evidence>
<dbReference type="SUPFAM" id="SSF82866">
    <property type="entry name" value="Multidrug efflux transporter AcrB transmembrane domain"/>
    <property type="match status" value="1"/>
</dbReference>
<dbReference type="HAMAP" id="MF_01463_B">
    <property type="entry name" value="SecD_B"/>
    <property type="match status" value="1"/>
</dbReference>
<feature type="transmembrane region" description="Helical" evidence="9">
    <location>
        <begin position="524"/>
        <end position="540"/>
    </location>
</feature>
<feature type="transmembrane region" description="Helical" evidence="9">
    <location>
        <begin position="546"/>
        <end position="565"/>
    </location>
</feature>
<evidence type="ECO:0000256" key="8">
    <source>
        <dbReference type="ARBA" id="ARBA00023136"/>
    </source>
</evidence>
<dbReference type="Gene3D" id="3.30.1360.200">
    <property type="match status" value="1"/>
</dbReference>
<dbReference type="InterPro" id="IPR000297">
    <property type="entry name" value="PPIase_PpiC"/>
</dbReference>
<dbReference type="Pfam" id="PF13616">
    <property type="entry name" value="Rotamase_3"/>
    <property type="match status" value="1"/>
</dbReference>
<dbReference type="Gene3D" id="1.20.1640.10">
    <property type="entry name" value="Multidrug efflux transporter AcrB transmembrane domain"/>
    <property type="match status" value="1"/>
</dbReference>
<feature type="transmembrane region" description="Helical" evidence="9">
    <location>
        <begin position="472"/>
        <end position="493"/>
    </location>
</feature>
<feature type="transmembrane region" description="Helical" evidence="9">
    <location>
        <begin position="446"/>
        <end position="466"/>
    </location>
</feature>
<evidence type="ECO:0000256" key="5">
    <source>
        <dbReference type="ARBA" id="ARBA00022927"/>
    </source>
</evidence>
<accession>A0A1F6FZD7</accession>
<evidence type="ECO:0000256" key="7">
    <source>
        <dbReference type="ARBA" id="ARBA00023010"/>
    </source>
</evidence>
<dbReference type="InterPro" id="IPR054384">
    <property type="entry name" value="SecDF_P1_head"/>
</dbReference>
<feature type="domain" description="PpiC" evidence="11">
    <location>
        <begin position="148"/>
        <end position="253"/>
    </location>
</feature>
<comment type="caution">
    <text evidence="12">The sequence shown here is derived from an EMBL/GenBank/DDBJ whole genome shotgun (WGS) entry which is preliminary data.</text>
</comment>
<dbReference type="PANTHER" id="PTHR30081:SF1">
    <property type="entry name" value="PROTEIN TRANSLOCASE SUBUNIT SECD"/>
    <property type="match status" value="1"/>
</dbReference>
<dbReference type="InterPro" id="IPR055344">
    <property type="entry name" value="SecD_SecF_C_bact"/>
</dbReference>
<feature type="transmembrane region" description="Helical" evidence="9">
    <location>
        <begin position="423"/>
        <end position="441"/>
    </location>
</feature>
<protein>
    <recommendedName>
        <fullName evidence="9">Protein translocase subunit SecD</fullName>
    </recommendedName>
</protein>
<dbReference type="Gene3D" id="3.30.70.3400">
    <property type="match status" value="1"/>
</dbReference>
<keyword evidence="6 9" id="KW-1133">Transmembrane helix</keyword>
<comment type="similarity">
    <text evidence="9">Belongs to the SecD/SecF family. SecD subfamily.</text>
</comment>
<dbReference type="InterPro" id="IPR022646">
    <property type="entry name" value="SecD/SecF_CS"/>
</dbReference>
<keyword evidence="10" id="KW-0697">Rotamase</keyword>
<comment type="caution">
    <text evidence="9">Lacks conserved residue(s) required for the propagation of feature annotation.</text>
</comment>
<dbReference type="InterPro" id="IPR022813">
    <property type="entry name" value="SecD/SecF_arch_bac"/>
</dbReference>
<dbReference type="GO" id="GO:0006605">
    <property type="term" value="P:protein targeting"/>
    <property type="evidence" value="ECO:0007669"/>
    <property type="project" value="UniProtKB-UniRule"/>
</dbReference>
<keyword evidence="7 9" id="KW-0811">Translocation</keyword>
<dbReference type="PROSITE" id="PS50198">
    <property type="entry name" value="PPIC_PPIASE_2"/>
    <property type="match status" value="1"/>
</dbReference>
<dbReference type="GO" id="GO:0003755">
    <property type="term" value="F:peptidyl-prolyl cis-trans isomerase activity"/>
    <property type="evidence" value="ECO:0007669"/>
    <property type="project" value="UniProtKB-KW"/>
</dbReference>
<evidence type="ECO:0000259" key="11">
    <source>
        <dbReference type="PROSITE" id="PS50198"/>
    </source>
</evidence>
<evidence type="ECO:0000256" key="10">
    <source>
        <dbReference type="PROSITE-ProRule" id="PRU00278"/>
    </source>
</evidence>
<keyword evidence="3 9" id="KW-1003">Cell membrane</keyword>
<dbReference type="EMBL" id="MFMZ01000016">
    <property type="protein sequence ID" value="OGG91227.1"/>
    <property type="molecule type" value="Genomic_DNA"/>
</dbReference>
<evidence type="ECO:0000256" key="9">
    <source>
        <dbReference type="HAMAP-Rule" id="MF_01463"/>
    </source>
</evidence>
<gene>
    <name evidence="9" type="primary">secD</name>
    <name evidence="12" type="ORF">A3H55_01530</name>
</gene>
<keyword evidence="4 9" id="KW-0812">Transmembrane</keyword>
<evidence type="ECO:0000256" key="1">
    <source>
        <dbReference type="ARBA" id="ARBA00004651"/>
    </source>
</evidence>
<dbReference type="NCBIfam" id="TIGR01129">
    <property type="entry name" value="secD"/>
    <property type="match status" value="1"/>
</dbReference>
<dbReference type="PRINTS" id="PR00702">
    <property type="entry name" value="ACRIFLAVINRP"/>
</dbReference>
<name>A0A1F6FZD7_9BACT</name>
<dbReference type="InterPro" id="IPR001036">
    <property type="entry name" value="Acrflvin-R"/>
</dbReference>
<reference evidence="12 13" key="1">
    <citation type="journal article" date="2016" name="Nat. Commun.">
        <title>Thousands of microbial genomes shed light on interconnected biogeochemical processes in an aquifer system.</title>
        <authorList>
            <person name="Anantharaman K."/>
            <person name="Brown C.T."/>
            <person name="Hug L.A."/>
            <person name="Sharon I."/>
            <person name="Castelle C.J."/>
            <person name="Probst A.J."/>
            <person name="Thomas B.C."/>
            <person name="Singh A."/>
            <person name="Wilkins M.J."/>
            <person name="Karaoz U."/>
            <person name="Brodie E.L."/>
            <person name="Williams K.H."/>
            <person name="Hubbard S.S."/>
            <person name="Banfield J.F."/>
        </authorList>
    </citation>
    <scope>NUCLEOTIDE SEQUENCE [LARGE SCALE GENOMIC DNA]</scope>
</reference>
<dbReference type="Gene3D" id="3.10.50.40">
    <property type="match status" value="1"/>
</dbReference>
<dbReference type="GO" id="GO:0015450">
    <property type="term" value="F:protein-transporting ATPase activity"/>
    <property type="evidence" value="ECO:0007669"/>
    <property type="project" value="InterPro"/>
</dbReference>
<dbReference type="GO" id="GO:0005886">
    <property type="term" value="C:plasma membrane"/>
    <property type="evidence" value="ECO:0007669"/>
    <property type="project" value="UniProtKB-SubCell"/>
</dbReference>
<dbReference type="Pfam" id="PF07549">
    <property type="entry name" value="Sec_GG"/>
    <property type="match status" value="1"/>
</dbReference>
<dbReference type="Proteomes" id="UP000177998">
    <property type="component" value="Unassembled WGS sequence"/>
</dbReference>
<dbReference type="STRING" id="1798564.A3H55_01530"/>
<evidence type="ECO:0000256" key="4">
    <source>
        <dbReference type="ARBA" id="ARBA00022692"/>
    </source>
</evidence>
<evidence type="ECO:0000256" key="6">
    <source>
        <dbReference type="ARBA" id="ARBA00022989"/>
    </source>
</evidence>
<organism evidence="12 13">
    <name type="scientific">Candidatus Kuenenbacteria bacterium RIFCSPLOWO2_02_FULL_42_16</name>
    <dbReference type="NCBI Taxonomy" id="1798564"/>
    <lineage>
        <taxon>Bacteria</taxon>
        <taxon>Candidatus Kueneniibacteriota</taxon>
    </lineage>
</organism>
<comment type="function">
    <text evidence="9">Part of the Sec protein translocase complex. Interacts with the SecYEG preprotein conducting channel. SecDF uses the proton motive force (PMF) to complete protein translocation after the ATP-dependent function of SecA.</text>
</comment>
<dbReference type="Pfam" id="PF02355">
    <property type="entry name" value="SecD_SecF_C"/>
    <property type="match status" value="1"/>
</dbReference>
<keyword evidence="8 9" id="KW-0472">Membrane</keyword>
<dbReference type="InterPro" id="IPR048634">
    <property type="entry name" value="SecD_SecF_C"/>
</dbReference>
<dbReference type="Pfam" id="PF22599">
    <property type="entry name" value="SecDF_P1_head"/>
    <property type="match status" value="1"/>
</dbReference>
<evidence type="ECO:0000313" key="12">
    <source>
        <dbReference type="EMBL" id="OGG91227.1"/>
    </source>
</evidence>
<dbReference type="NCBIfam" id="TIGR00916">
    <property type="entry name" value="2A0604s01"/>
    <property type="match status" value="1"/>
</dbReference>
<proteinExistence type="inferred from homology"/>
<dbReference type="PANTHER" id="PTHR30081">
    <property type="entry name" value="PROTEIN-EXPORT MEMBRANE PROTEIN SEC"/>
    <property type="match status" value="1"/>
</dbReference>
<evidence type="ECO:0000256" key="3">
    <source>
        <dbReference type="ARBA" id="ARBA00022475"/>
    </source>
</evidence>
<sequence length="594" mass="64898">MAVNRRRVGLTIVFIIILTISAALFDGHVSPLEEGGRSLDVPNWVPGASFWNKFDFHLGLDLKGGTHLLYQADTSKIDNQDADSAVEGVRDVIERRVNAFGVAEPVVQVNKSQAGDYRIIVELAGIKDVNQAINMIGETPLLEFKEQNPSFTNQQINLTPEQQKELDTYNEAASKKAEEINKRALAGEDFAKLSKEFSEDPGSKDNGGDLDWATKGTFVEEFEKAIFDDLKSGQITPAPVKSQFGYHIIKKMDERQAQEVGATATVNGTTTPVEINNTEVLSAHILIKTKTAADIVPTVDQWLNTQLSGKHLKRASVQYTQNTGEPEVSLEFNDEGGKLFEEITERNVGKPVAIFLDGNPISVPTVNEKITGGKAVITGRFNLKESKDLVEKLNAGALPVPIELISQKTVGPSLGKKSVEQSLLAGLWGLLAVAAFMLLYYRLPGLISVLALTIYTLIVLALFKLLNVTLTLSGIAGFIMSIGMAVDANVLIFERLKEELRNGRSYGSALEEGFKRAWPSIRDSNVSTFITCAILLWVGTSVMKGFAVTLAIGIAVSMFSAIAVSRSFMRALPARVMDNVKWLVWRGKKIGKTV</sequence>
<dbReference type="InterPro" id="IPR046357">
    <property type="entry name" value="PPIase_dom_sf"/>
</dbReference>